<keyword evidence="4" id="KW-0663">Pyridoxal phosphate</keyword>
<keyword evidence="9" id="KW-1185">Reference proteome</keyword>
<dbReference type="RefSeq" id="WP_104447679.1">
    <property type="nucleotide sequence ID" value="NZ_JBLZZR010000236.1"/>
</dbReference>
<accession>A0A2S6FSV2</accession>
<dbReference type="GO" id="GO:0006565">
    <property type="term" value="P:L-serine catabolic process"/>
    <property type="evidence" value="ECO:0007669"/>
    <property type="project" value="TreeGrafter"/>
</dbReference>
<dbReference type="SUPFAM" id="SSF53686">
    <property type="entry name" value="Tryptophan synthase beta subunit-like PLP-dependent enzymes"/>
    <property type="match status" value="1"/>
</dbReference>
<dbReference type="PANTHER" id="PTHR48078">
    <property type="entry name" value="THREONINE DEHYDRATASE, MITOCHONDRIAL-RELATED"/>
    <property type="match status" value="1"/>
</dbReference>
<evidence type="ECO:0000313" key="9">
    <source>
        <dbReference type="Proteomes" id="UP000238541"/>
    </source>
</evidence>
<dbReference type="EMBL" id="NIRS01000001">
    <property type="protein sequence ID" value="PPK40507.1"/>
    <property type="molecule type" value="Genomic_DNA"/>
</dbReference>
<reference evidence="9" key="1">
    <citation type="submission" date="2017-06" db="EMBL/GenBank/DDBJ databases">
        <authorList>
            <person name="Furmanczyk E.M."/>
        </authorList>
    </citation>
    <scope>NUCLEOTIDE SEQUENCE [LARGE SCALE GENOMIC DNA]</scope>
    <source>
        <strain evidence="9">AP3_16</strain>
    </source>
</reference>
<dbReference type="InterPro" id="IPR000634">
    <property type="entry name" value="Ser/Thr_deHydtase_PyrdxlP-BS"/>
</dbReference>
<feature type="domain" description="Tryptophan synthase beta chain-like PALP" evidence="7">
    <location>
        <begin position="3"/>
        <end position="288"/>
    </location>
</feature>
<dbReference type="AlphaFoldDB" id="A0A2S6FSV2"/>
<evidence type="ECO:0000256" key="4">
    <source>
        <dbReference type="ARBA" id="ARBA00022898"/>
    </source>
</evidence>
<gene>
    <name evidence="8" type="ORF">CD175_03430</name>
</gene>
<protein>
    <recommendedName>
        <fullName evidence="3">L-serine ammonia-lyase</fullName>
        <ecNumber evidence="3">4.3.1.17</ecNumber>
    </recommendedName>
</protein>
<comment type="cofactor">
    <cofactor evidence="1">
        <name>pyridoxal 5'-phosphate</name>
        <dbReference type="ChEBI" id="CHEBI:597326"/>
    </cofactor>
</comment>
<dbReference type="PANTHER" id="PTHR48078:SF2">
    <property type="entry name" value="CATABOLIC L-SERINE_THREONINE DEHYDRATASE"/>
    <property type="match status" value="1"/>
</dbReference>
<dbReference type="GO" id="GO:0003941">
    <property type="term" value="F:L-serine ammonia-lyase activity"/>
    <property type="evidence" value="ECO:0007669"/>
    <property type="project" value="UniProtKB-EC"/>
</dbReference>
<dbReference type="Pfam" id="PF00291">
    <property type="entry name" value="PALP"/>
    <property type="match status" value="1"/>
</dbReference>
<dbReference type="GO" id="GO:0006567">
    <property type="term" value="P:L-threonine catabolic process"/>
    <property type="evidence" value="ECO:0007669"/>
    <property type="project" value="TreeGrafter"/>
</dbReference>
<comment type="caution">
    <text evidence="8">The sequence shown here is derived from an EMBL/GenBank/DDBJ whole genome shotgun (WGS) entry which is preliminary data.</text>
</comment>
<dbReference type="PROSITE" id="PS00165">
    <property type="entry name" value="DEHYDRATASE_SER_THR"/>
    <property type="match status" value="1"/>
</dbReference>
<evidence type="ECO:0000256" key="2">
    <source>
        <dbReference type="ARBA" id="ARBA00010869"/>
    </source>
</evidence>
<dbReference type="InterPro" id="IPR001926">
    <property type="entry name" value="TrpB-like_PALP"/>
</dbReference>
<dbReference type="GO" id="GO:0030170">
    <property type="term" value="F:pyridoxal phosphate binding"/>
    <property type="evidence" value="ECO:0007669"/>
    <property type="project" value="InterPro"/>
</dbReference>
<dbReference type="InterPro" id="IPR050147">
    <property type="entry name" value="Ser/Thr_Dehydratase"/>
</dbReference>
<dbReference type="InterPro" id="IPR036052">
    <property type="entry name" value="TrpB-like_PALP_sf"/>
</dbReference>
<evidence type="ECO:0000256" key="6">
    <source>
        <dbReference type="ARBA" id="ARBA00049406"/>
    </source>
</evidence>
<keyword evidence="5" id="KW-0456">Lyase</keyword>
<evidence type="ECO:0000256" key="1">
    <source>
        <dbReference type="ARBA" id="ARBA00001933"/>
    </source>
</evidence>
<name>A0A2S6FSV2_9PSED</name>
<sequence>MLHIRTPLILHPGLSTPTRRIWLKLENLQPGGSFKIRGIGLLCSRAAQQGKRKVVCPSGGNAGLATAMAAACLGLKACIVVPHTTPHSTRARISKTGAEVIEHGKVWDEANQWARELAQDPRSEFVPAFDHPVLWEGHSTMVDEILADCPPVDVLVASVGGGGLLAGLLTGLIRHRHTDCRIVACETEGAASFAAAVAAGHPVRLPKIDTVATSLGAAQVAAWPVRHIDDFPYECVVLSDDEAIMGVVRYANDLRQLVEPACGVSLAIAYLDHPAIADAHDVVIVVCGGVSINAQLVAGWARMSTGTHARQGWKRYPGVTSPTAGDDGLQ</sequence>
<evidence type="ECO:0000256" key="3">
    <source>
        <dbReference type="ARBA" id="ARBA00012093"/>
    </source>
</evidence>
<evidence type="ECO:0000259" key="7">
    <source>
        <dbReference type="Pfam" id="PF00291"/>
    </source>
</evidence>
<dbReference type="Gene3D" id="3.40.50.1100">
    <property type="match status" value="2"/>
</dbReference>
<comment type="similarity">
    <text evidence="2">Belongs to the serine/threonine dehydratase family.</text>
</comment>
<dbReference type="GO" id="GO:0004794">
    <property type="term" value="F:threonine deaminase activity"/>
    <property type="evidence" value="ECO:0007669"/>
    <property type="project" value="TreeGrafter"/>
</dbReference>
<dbReference type="GO" id="GO:0009097">
    <property type="term" value="P:isoleucine biosynthetic process"/>
    <property type="evidence" value="ECO:0007669"/>
    <property type="project" value="TreeGrafter"/>
</dbReference>
<evidence type="ECO:0000256" key="5">
    <source>
        <dbReference type="ARBA" id="ARBA00023239"/>
    </source>
</evidence>
<organism evidence="8 9">
    <name type="scientific">Pseudomonas laurylsulfatiphila</name>
    <dbReference type="NCBI Taxonomy" id="2011015"/>
    <lineage>
        <taxon>Bacteria</taxon>
        <taxon>Pseudomonadati</taxon>
        <taxon>Pseudomonadota</taxon>
        <taxon>Gammaproteobacteria</taxon>
        <taxon>Pseudomonadales</taxon>
        <taxon>Pseudomonadaceae</taxon>
        <taxon>Pseudomonas</taxon>
    </lineage>
</organism>
<proteinExistence type="inferred from homology"/>
<evidence type="ECO:0000313" key="8">
    <source>
        <dbReference type="EMBL" id="PPK40507.1"/>
    </source>
</evidence>
<dbReference type="EC" id="4.3.1.17" evidence="3"/>
<dbReference type="Proteomes" id="UP000238541">
    <property type="component" value="Unassembled WGS sequence"/>
</dbReference>
<comment type="catalytic activity">
    <reaction evidence="6">
        <text>L-serine = pyruvate + NH4(+)</text>
        <dbReference type="Rhea" id="RHEA:19169"/>
        <dbReference type="ChEBI" id="CHEBI:15361"/>
        <dbReference type="ChEBI" id="CHEBI:28938"/>
        <dbReference type="ChEBI" id="CHEBI:33384"/>
        <dbReference type="EC" id="4.3.1.17"/>
    </reaction>
</comment>